<comment type="caution">
    <text evidence="8">The sequence shown here is derived from an EMBL/GenBank/DDBJ whole genome shotgun (WGS) entry which is preliminary data.</text>
</comment>
<sequence length="102" mass="11278">MAHRVVRMSNFGGPGFASSIYPDQRSQLLSSCQVQPFGAMGGRFGDATDCIRFFTIPIWSTLLVSFLLLGILTYGLQMLSAIRPNELYDDPKQKMVQLGTSN</sequence>
<dbReference type="PANTHER" id="PTHR12471:SF7">
    <property type="entry name" value="V-TYPE PROTON ATPASE SUBUNIT S1"/>
    <property type="match status" value="1"/>
</dbReference>
<evidence type="ECO:0000259" key="7">
    <source>
        <dbReference type="Pfam" id="PF20520"/>
    </source>
</evidence>
<evidence type="ECO:0000256" key="6">
    <source>
        <dbReference type="SAM" id="Phobius"/>
    </source>
</evidence>
<proteinExistence type="inferred from homology"/>
<feature type="domain" description="V-type proton ATPase subunit S1/VOA1 transmembrane" evidence="7">
    <location>
        <begin position="53"/>
        <end position="89"/>
    </location>
</feature>
<dbReference type="InterPro" id="IPR046756">
    <property type="entry name" value="VAS1/VOA1_TM"/>
</dbReference>
<gene>
    <name evidence="8" type="ORF">CSKR_201044</name>
</gene>
<dbReference type="OrthoDB" id="9985059at2759"/>
<dbReference type="EMBL" id="NIRI02000042">
    <property type="protein sequence ID" value="KAG5449779.1"/>
    <property type="molecule type" value="Genomic_DNA"/>
</dbReference>
<dbReference type="GO" id="GO:0030641">
    <property type="term" value="P:regulation of cellular pH"/>
    <property type="evidence" value="ECO:0007669"/>
    <property type="project" value="TreeGrafter"/>
</dbReference>
<evidence type="ECO:0000256" key="4">
    <source>
        <dbReference type="ARBA" id="ARBA00022989"/>
    </source>
</evidence>
<reference evidence="8 9" key="2">
    <citation type="journal article" date="2021" name="Genomics">
        <title>High-quality reference genome for Clonorchis sinensis.</title>
        <authorList>
            <person name="Young N.D."/>
            <person name="Stroehlein A.J."/>
            <person name="Kinkar L."/>
            <person name="Wang T."/>
            <person name="Sohn W.M."/>
            <person name="Chang B.C.H."/>
            <person name="Kaur P."/>
            <person name="Weisz D."/>
            <person name="Dudchenko O."/>
            <person name="Aiden E.L."/>
            <person name="Korhonen P.K."/>
            <person name="Gasser R.B."/>
        </authorList>
    </citation>
    <scope>NUCLEOTIDE SEQUENCE [LARGE SCALE GENOMIC DNA]</scope>
    <source>
        <strain evidence="8">Cs-k2</strain>
    </source>
</reference>
<evidence type="ECO:0000256" key="5">
    <source>
        <dbReference type="ARBA" id="ARBA00023136"/>
    </source>
</evidence>
<dbReference type="GO" id="GO:0033176">
    <property type="term" value="C:proton-transporting V-type ATPase complex"/>
    <property type="evidence" value="ECO:0007669"/>
    <property type="project" value="TreeGrafter"/>
</dbReference>
<name>A0A8T1ML89_CLOSI</name>
<evidence type="ECO:0000256" key="3">
    <source>
        <dbReference type="ARBA" id="ARBA00022692"/>
    </source>
</evidence>
<accession>A0A8T1ML89</accession>
<dbReference type="Pfam" id="PF20520">
    <property type="entry name" value="Ac45-VOA1_TM"/>
    <property type="match status" value="1"/>
</dbReference>
<dbReference type="GO" id="GO:0001671">
    <property type="term" value="F:ATPase activator activity"/>
    <property type="evidence" value="ECO:0007669"/>
    <property type="project" value="TreeGrafter"/>
</dbReference>
<dbReference type="PANTHER" id="PTHR12471">
    <property type="entry name" value="VACUOLAR ATP SYNTHASE SUBUNIT S1"/>
    <property type="match status" value="1"/>
</dbReference>
<keyword evidence="9" id="KW-1185">Reference proteome</keyword>
<evidence type="ECO:0000313" key="9">
    <source>
        <dbReference type="Proteomes" id="UP000286415"/>
    </source>
</evidence>
<evidence type="ECO:0000256" key="2">
    <source>
        <dbReference type="ARBA" id="ARBA00009037"/>
    </source>
</evidence>
<comment type="subcellular location">
    <subcellularLocation>
        <location evidence="1">Membrane</location>
        <topology evidence="1">Single-pass membrane protein</topology>
    </subcellularLocation>
</comment>
<dbReference type="AlphaFoldDB" id="A0A8T1ML89"/>
<reference evidence="8 9" key="1">
    <citation type="journal article" date="2018" name="Biotechnol. Adv.">
        <title>Improved genomic resources and new bioinformatic workflow for the carcinogenic parasite Clonorchis sinensis: Biotechnological implications.</title>
        <authorList>
            <person name="Wang D."/>
            <person name="Korhonen P.K."/>
            <person name="Gasser R.B."/>
            <person name="Young N.D."/>
        </authorList>
    </citation>
    <scope>NUCLEOTIDE SEQUENCE [LARGE SCALE GENOMIC DNA]</scope>
    <source>
        <strain evidence="8">Cs-k2</strain>
    </source>
</reference>
<keyword evidence="4 6" id="KW-1133">Transmembrane helix</keyword>
<keyword evidence="5 6" id="KW-0472">Membrane</keyword>
<comment type="similarity">
    <text evidence="2">Belongs to the vacuolar ATPase subunit S1 family.</text>
</comment>
<dbReference type="InterPro" id="IPR008388">
    <property type="entry name" value="Ac45_acc_su"/>
</dbReference>
<protein>
    <submittedName>
        <fullName evidence="8">V-type proton ATPase subunit S1</fullName>
    </submittedName>
</protein>
<organism evidence="8 9">
    <name type="scientific">Clonorchis sinensis</name>
    <name type="common">Chinese liver fluke</name>
    <dbReference type="NCBI Taxonomy" id="79923"/>
    <lineage>
        <taxon>Eukaryota</taxon>
        <taxon>Metazoa</taxon>
        <taxon>Spiralia</taxon>
        <taxon>Lophotrochozoa</taxon>
        <taxon>Platyhelminthes</taxon>
        <taxon>Trematoda</taxon>
        <taxon>Digenea</taxon>
        <taxon>Opisthorchiida</taxon>
        <taxon>Opisthorchiata</taxon>
        <taxon>Opisthorchiidae</taxon>
        <taxon>Clonorchis</taxon>
    </lineage>
</organism>
<keyword evidence="3 6" id="KW-0812">Transmembrane</keyword>
<feature type="transmembrane region" description="Helical" evidence="6">
    <location>
        <begin position="56"/>
        <end position="76"/>
    </location>
</feature>
<dbReference type="Proteomes" id="UP000286415">
    <property type="component" value="Unassembled WGS sequence"/>
</dbReference>
<evidence type="ECO:0000256" key="1">
    <source>
        <dbReference type="ARBA" id="ARBA00004167"/>
    </source>
</evidence>
<evidence type="ECO:0000313" key="8">
    <source>
        <dbReference type="EMBL" id="KAG5449779.1"/>
    </source>
</evidence>